<feature type="transmembrane region" description="Helical" evidence="18">
    <location>
        <begin position="321"/>
        <end position="351"/>
    </location>
</feature>
<proteinExistence type="inferred from homology"/>
<keyword evidence="7 18" id="KW-1133">Transmembrane helix</keyword>
<evidence type="ECO:0000256" key="7">
    <source>
        <dbReference type="ARBA" id="ARBA00022989"/>
    </source>
</evidence>
<keyword evidence="19" id="KW-0132">Cell division</keyword>
<keyword evidence="5" id="KW-0133">Cell shape</keyword>
<dbReference type="STRING" id="1650663.GCA_001486665_02702"/>
<name>A0A4R1R3W2_9FIRM</name>
<dbReference type="Proteomes" id="UP000295184">
    <property type="component" value="Unassembled WGS sequence"/>
</dbReference>
<evidence type="ECO:0000256" key="8">
    <source>
        <dbReference type="ARBA" id="ARBA00023136"/>
    </source>
</evidence>
<feature type="transmembrane region" description="Helical" evidence="18">
    <location>
        <begin position="155"/>
        <end position="177"/>
    </location>
</feature>
<dbReference type="EC" id="2.4.99.28" evidence="14"/>
<reference evidence="19 20" key="1">
    <citation type="submission" date="2019-03" db="EMBL/GenBank/DDBJ databases">
        <title>Genomic Encyclopedia of Type Strains, Phase IV (KMG-IV): sequencing the most valuable type-strain genomes for metagenomic binning, comparative biology and taxonomic classification.</title>
        <authorList>
            <person name="Goeker M."/>
        </authorList>
    </citation>
    <scope>NUCLEOTIDE SEQUENCE [LARGE SCALE GENOMIC DNA]</scope>
    <source>
        <strain evidence="19 20">DSM 100451</strain>
    </source>
</reference>
<evidence type="ECO:0000256" key="6">
    <source>
        <dbReference type="ARBA" id="ARBA00022984"/>
    </source>
</evidence>
<comment type="caution">
    <text evidence="19">The sequence shown here is derived from an EMBL/GenBank/DDBJ whole genome shotgun (WGS) entry which is preliminary data.</text>
</comment>
<feature type="transmembrane region" description="Helical" evidence="18">
    <location>
        <begin position="93"/>
        <end position="112"/>
    </location>
</feature>
<evidence type="ECO:0000313" key="20">
    <source>
        <dbReference type="Proteomes" id="UP000295184"/>
    </source>
</evidence>
<feature type="transmembrane region" description="Helical" evidence="18">
    <location>
        <begin position="396"/>
        <end position="418"/>
    </location>
</feature>
<gene>
    <name evidence="19" type="ORF">EDD77_10427</name>
</gene>
<evidence type="ECO:0000256" key="18">
    <source>
        <dbReference type="SAM" id="Phobius"/>
    </source>
</evidence>
<accession>A0A4R1R3W2</accession>
<organism evidence="19 20">
    <name type="scientific">Allofournierella massiliensis</name>
    <dbReference type="NCBI Taxonomy" id="1650663"/>
    <lineage>
        <taxon>Bacteria</taxon>
        <taxon>Bacillati</taxon>
        <taxon>Bacillota</taxon>
        <taxon>Clostridia</taxon>
        <taxon>Eubacteriales</taxon>
        <taxon>Oscillospiraceae</taxon>
        <taxon>Allofournierella</taxon>
    </lineage>
</organism>
<keyword evidence="3" id="KW-0808">Transferase</keyword>
<comment type="catalytic activity">
    <reaction evidence="15">
        <text>[GlcNAc-(1-&gt;4)-Mur2Ac(oyl-L-Ala-gamma-D-Glu-L-Lys-D-Ala-D-Ala)](n)-di-trans,octa-cis-undecaprenyl diphosphate + beta-D-GlcNAc-(1-&gt;4)-Mur2Ac(oyl-L-Ala-gamma-D-Glu-L-Lys-D-Ala-D-Ala)-di-trans,octa-cis-undecaprenyl diphosphate = [GlcNAc-(1-&gt;4)-Mur2Ac(oyl-L-Ala-gamma-D-Glu-L-Lys-D-Ala-D-Ala)](n+1)-di-trans,octa-cis-undecaprenyl diphosphate + di-trans,octa-cis-undecaprenyl diphosphate + H(+)</text>
        <dbReference type="Rhea" id="RHEA:23708"/>
        <dbReference type="Rhea" id="RHEA-COMP:9602"/>
        <dbReference type="Rhea" id="RHEA-COMP:9603"/>
        <dbReference type="ChEBI" id="CHEBI:15378"/>
        <dbReference type="ChEBI" id="CHEBI:58405"/>
        <dbReference type="ChEBI" id="CHEBI:60033"/>
        <dbReference type="ChEBI" id="CHEBI:78435"/>
        <dbReference type="EC" id="2.4.99.28"/>
    </reaction>
</comment>
<feature type="transmembrane region" description="Helical" evidence="18">
    <location>
        <begin position="248"/>
        <end position="267"/>
    </location>
</feature>
<evidence type="ECO:0000256" key="16">
    <source>
        <dbReference type="ARBA" id="ARBA00049966"/>
    </source>
</evidence>
<evidence type="ECO:0000256" key="9">
    <source>
        <dbReference type="ARBA" id="ARBA00032370"/>
    </source>
</evidence>
<feature type="region of interest" description="Disordered" evidence="17">
    <location>
        <begin position="428"/>
        <end position="453"/>
    </location>
</feature>
<dbReference type="EMBL" id="SLUM01000004">
    <property type="protein sequence ID" value="TCL60151.1"/>
    <property type="molecule type" value="Genomic_DNA"/>
</dbReference>
<comment type="function">
    <text evidence="16">Peptidoglycan polymerase that is essential for cell division.</text>
</comment>
<protein>
    <recommendedName>
        <fullName evidence="12">Probable peptidoglycan glycosyltransferase FtsW</fullName>
        <ecNumber evidence="14">2.4.99.28</ecNumber>
    </recommendedName>
    <alternativeName>
        <fullName evidence="13">Cell division protein FtsW</fullName>
    </alternativeName>
    <alternativeName>
        <fullName evidence="10">Cell wall polymerase</fullName>
    </alternativeName>
    <alternativeName>
        <fullName evidence="9">Peptidoglycan polymerase</fullName>
    </alternativeName>
</protein>
<evidence type="ECO:0000256" key="12">
    <source>
        <dbReference type="ARBA" id="ARBA00041185"/>
    </source>
</evidence>
<feature type="region of interest" description="Disordered" evidence="17">
    <location>
        <begin position="1"/>
        <end position="30"/>
    </location>
</feature>
<evidence type="ECO:0000256" key="13">
    <source>
        <dbReference type="ARBA" id="ARBA00041418"/>
    </source>
</evidence>
<keyword evidence="19" id="KW-0131">Cell cycle</keyword>
<feature type="transmembrane region" description="Helical" evidence="18">
    <location>
        <begin position="363"/>
        <end position="384"/>
    </location>
</feature>
<keyword evidence="2" id="KW-0328">Glycosyltransferase</keyword>
<evidence type="ECO:0000256" key="10">
    <source>
        <dbReference type="ARBA" id="ARBA00033270"/>
    </source>
</evidence>
<dbReference type="Pfam" id="PF01098">
    <property type="entry name" value="FTSW_RODA_SPOVE"/>
    <property type="match status" value="1"/>
</dbReference>
<dbReference type="GO" id="GO:0008955">
    <property type="term" value="F:peptidoglycan glycosyltransferase activity"/>
    <property type="evidence" value="ECO:0007669"/>
    <property type="project" value="UniProtKB-EC"/>
</dbReference>
<dbReference type="InterPro" id="IPR001182">
    <property type="entry name" value="FtsW/RodA"/>
</dbReference>
<feature type="transmembrane region" description="Helical" evidence="18">
    <location>
        <begin position="222"/>
        <end position="241"/>
    </location>
</feature>
<dbReference type="GO" id="GO:0008360">
    <property type="term" value="P:regulation of cell shape"/>
    <property type="evidence" value="ECO:0007669"/>
    <property type="project" value="UniProtKB-KW"/>
</dbReference>
<keyword evidence="4 18" id="KW-0812">Transmembrane</keyword>
<evidence type="ECO:0000313" key="19">
    <source>
        <dbReference type="EMBL" id="TCL60151.1"/>
    </source>
</evidence>
<keyword evidence="8 18" id="KW-0472">Membrane</keyword>
<evidence type="ECO:0000256" key="3">
    <source>
        <dbReference type="ARBA" id="ARBA00022679"/>
    </source>
</evidence>
<dbReference type="PANTHER" id="PTHR30474">
    <property type="entry name" value="CELL CYCLE PROTEIN"/>
    <property type="match status" value="1"/>
</dbReference>
<sequence length="453" mass="49824">MTDMARHGGTARQTYRAPGSQSATRQRAEQMRRAARQARQASQAPVRMFYKHPGKLNGAFLANLIILQVFGLIILFSASYATSLNKFGNSYEYVGPQTLYAIVGLAAALLISRVDYHWLRRFAWPLYFVTLGLLVVVLFMPPIKGCRRWINVSGLPTIQVSEIAKFALILLLAHLFARYQKRIEGQFPGAGPMQNLKLSILLPGVLLAPILLLLLLEPHHSAMILMCCIAASIMLVGGALLRWFFLAGGVAVTLISLLLVTRGGYVAERLQGWLQPFSDMQDSTRQTGQSLYTIGSGGLFGVGIGNSVQKHMWLPEAQNDFIFAILCEELGFVGAVICILLFLLLIVQGIVIAWNAPDRFGSLLVVGCIAQISFQFLFNVAVVTNTIPNTGISLPFFSSGGTSLLMLLGQMGVVMSVCRAGNRKKADEKAAAEQEKQAQRAREEEDPYARFRR</sequence>
<dbReference type="GO" id="GO:0032153">
    <property type="term" value="C:cell division site"/>
    <property type="evidence" value="ECO:0007669"/>
    <property type="project" value="TreeGrafter"/>
</dbReference>
<dbReference type="GO" id="GO:0009252">
    <property type="term" value="P:peptidoglycan biosynthetic process"/>
    <property type="evidence" value="ECO:0007669"/>
    <property type="project" value="UniProtKB-KW"/>
</dbReference>
<evidence type="ECO:0000256" key="11">
    <source>
        <dbReference type="ARBA" id="ARBA00038053"/>
    </source>
</evidence>
<dbReference type="PANTHER" id="PTHR30474:SF2">
    <property type="entry name" value="PEPTIDOGLYCAN GLYCOSYLTRANSFERASE FTSW-RELATED"/>
    <property type="match status" value="1"/>
</dbReference>
<dbReference type="GO" id="GO:0051301">
    <property type="term" value="P:cell division"/>
    <property type="evidence" value="ECO:0007669"/>
    <property type="project" value="UniProtKB-KW"/>
</dbReference>
<comment type="subcellular location">
    <subcellularLocation>
        <location evidence="1">Membrane</location>
        <topology evidence="1">Multi-pass membrane protein</topology>
    </subcellularLocation>
</comment>
<evidence type="ECO:0000256" key="17">
    <source>
        <dbReference type="SAM" id="MobiDB-lite"/>
    </source>
</evidence>
<evidence type="ECO:0000256" key="2">
    <source>
        <dbReference type="ARBA" id="ARBA00022676"/>
    </source>
</evidence>
<evidence type="ECO:0000256" key="5">
    <source>
        <dbReference type="ARBA" id="ARBA00022960"/>
    </source>
</evidence>
<evidence type="ECO:0000256" key="4">
    <source>
        <dbReference type="ARBA" id="ARBA00022692"/>
    </source>
</evidence>
<evidence type="ECO:0000256" key="15">
    <source>
        <dbReference type="ARBA" id="ARBA00049902"/>
    </source>
</evidence>
<feature type="transmembrane region" description="Helical" evidence="18">
    <location>
        <begin position="124"/>
        <end position="143"/>
    </location>
</feature>
<comment type="similarity">
    <text evidence="11">Belongs to the SEDS family. FtsW subfamily.</text>
</comment>
<keyword evidence="6" id="KW-0573">Peptidoglycan synthesis</keyword>
<dbReference type="GO" id="GO:0005886">
    <property type="term" value="C:plasma membrane"/>
    <property type="evidence" value="ECO:0007669"/>
    <property type="project" value="TreeGrafter"/>
</dbReference>
<feature type="transmembrane region" description="Helical" evidence="18">
    <location>
        <begin position="56"/>
        <end position="81"/>
    </location>
</feature>
<dbReference type="RefSeq" id="WP_242868441.1">
    <property type="nucleotide sequence ID" value="NZ_CABKVM010000018.1"/>
</dbReference>
<dbReference type="GO" id="GO:0015648">
    <property type="term" value="F:lipid-linked peptidoglycan transporter activity"/>
    <property type="evidence" value="ECO:0007669"/>
    <property type="project" value="TreeGrafter"/>
</dbReference>
<dbReference type="AlphaFoldDB" id="A0A4R1R3W2"/>
<evidence type="ECO:0000256" key="1">
    <source>
        <dbReference type="ARBA" id="ARBA00004141"/>
    </source>
</evidence>
<evidence type="ECO:0000256" key="14">
    <source>
        <dbReference type="ARBA" id="ARBA00044770"/>
    </source>
</evidence>
<feature type="transmembrane region" description="Helical" evidence="18">
    <location>
        <begin position="198"/>
        <end position="216"/>
    </location>
</feature>